<evidence type="ECO:0000256" key="2">
    <source>
        <dbReference type="ARBA" id="ARBA00022737"/>
    </source>
</evidence>
<evidence type="ECO:0000256" key="4">
    <source>
        <dbReference type="ARBA" id="ARBA00023015"/>
    </source>
</evidence>
<keyword evidence="5" id="KW-0103">Bromodomain</keyword>
<dbReference type="PANTHER" id="PTHR16062">
    <property type="entry name" value="SWI/SNF-RELATED"/>
    <property type="match status" value="1"/>
</dbReference>
<dbReference type="EMBL" id="JAIWYP010000005">
    <property type="protein sequence ID" value="KAH3817116.1"/>
    <property type="molecule type" value="Genomic_DNA"/>
</dbReference>
<evidence type="ECO:0000256" key="5">
    <source>
        <dbReference type="ARBA" id="ARBA00023117"/>
    </source>
</evidence>
<comment type="caution">
    <text evidence="9">The sequence shown here is derived from an EMBL/GenBank/DDBJ whole genome shotgun (WGS) entry which is preliminary data.</text>
</comment>
<evidence type="ECO:0000259" key="8">
    <source>
        <dbReference type="Pfam" id="PF00439"/>
    </source>
</evidence>
<dbReference type="GO" id="GO:0006338">
    <property type="term" value="P:chromatin remodeling"/>
    <property type="evidence" value="ECO:0007669"/>
    <property type="project" value="InterPro"/>
</dbReference>
<organism evidence="9 10">
    <name type="scientific">Dreissena polymorpha</name>
    <name type="common">Zebra mussel</name>
    <name type="synonym">Mytilus polymorpha</name>
    <dbReference type="NCBI Taxonomy" id="45954"/>
    <lineage>
        <taxon>Eukaryota</taxon>
        <taxon>Metazoa</taxon>
        <taxon>Spiralia</taxon>
        <taxon>Lophotrochozoa</taxon>
        <taxon>Mollusca</taxon>
        <taxon>Bivalvia</taxon>
        <taxon>Autobranchia</taxon>
        <taxon>Heteroconchia</taxon>
        <taxon>Euheterodonta</taxon>
        <taxon>Imparidentia</taxon>
        <taxon>Neoheterodontei</taxon>
        <taxon>Myida</taxon>
        <taxon>Dreissenoidea</taxon>
        <taxon>Dreissenidae</taxon>
        <taxon>Dreissena</taxon>
    </lineage>
</organism>
<proteinExistence type="predicted"/>
<keyword evidence="7" id="KW-0539">Nucleus</keyword>
<feature type="domain" description="Bromo" evidence="8">
    <location>
        <begin position="2"/>
        <end position="26"/>
    </location>
</feature>
<dbReference type="GO" id="GO:0006368">
    <property type="term" value="P:transcription elongation by RNA polymerase II"/>
    <property type="evidence" value="ECO:0007669"/>
    <property type="project" value="TreeGrafter"/>
</dbReference>
<sequence length="51" mass="5778">MSDFDLMFKNARHYNEEGSQVYSDAQTLEKALKAKWRILNQSAGTPKGSKS</sequence>
<evidence type="ECO:0000256" key="1">
    <source>
        <dbReference type="ARBA" id="ARBA00004123"/>
    </source>
</evidence>
<dbReference type="InterPro" id="IPR037382">
    <property type="entry name" value="Rsc/polybromo"/>
</dbReference>
<keyword evidence="3" id="KW-0156">Chromatin regulator</keyword>
<evidence type="ECO:0000313" key="9">
    <source>
        <dbReference type="EMBL" id="KAH3817116.1"/>
    </source>
</evidence>
<reference evidence="9" key="2">
    <citation type="submission" date="2020-11" db="EMBL/GenBank/DDBJ databases">
        <authorList>
            <person name="McCartney M.A."/>
            <person name="Auch B."/>
            <person name="Kono T."/>
            <person name="Mallez S."/>
            <person name="Becker A."/>
            <person name="Gohl D.M."/>
            <person name="Silverstein K.A.T."/>
            <person name="Koren S."/>
            <person name="Bechman K.B."/>
            <person name="Herman A."/>
            <person name="Abrahante J.E."/>
            <person name="Garbe J."/>
        </authorList>
    </citation>
    <scope>NUCLEOTIDE SEQUENCE</scope>
    <source>
        <strain evidence="9">Duluth1</strain>
        <tissue evidence="9">Whole animal</tissue>
    </source>
</reference>
<dbReference type="SUPFAM" id="SSF47370">
    <property type="entry name" value="Bromodomain"/>
    <property type="match status" value="1"/>
</dbReference>
<evidence type="ECO:0000256" key="3">
    <source>
        <dbReference type="ARBA" id="ARBA00022853"/>
    </source>
</evidence>
<protein>
    <recommendedName>
        <fullName evidence="8">Bromo domain-containing protein</fullName>
    </recommendedName>
</protein>
<gene>
    <name evidence="9" type="ORF">DPMN_118645</name>
</gene>
<dbReference type="GO" id="GO:0016586">
    <property type="term" value="C:RSC-type complex"/>
    <property type="evidence" value="ECO:0007669"/>
    <property type="project" value="InterPro"/>
</dbReference>
<evidence type="ECO:0000256" key="7">
    <source>
        <dbReference type="ARBA" id="ARBA00023242"/>
    </source>
</evidence>
<keyword evidence="10" id="KW-1185">Reference proteome</keyword>
<evidence type="ECO:0000256" key="6">
    <source>
        <dbReference type="ARBA" id="ARBA00023163"/>
    </source>
</evidence>
<comment type="subcellular location">
    <subcellularLocation>
        <location evidence="1">Nucleus</location>
    </subcellularLocation>
</comment>
<keyword evidence="2" id="KW-0677">Repeat</keyword>
<dbReference type="GO" id="GO:0003682">
    <property type="term" value="F:chromatin binding"/>
    <property type="evidence" value="ECO:0007669"/>
    <property type="project" value="TreeGrafter"/>
</dbReference>
<dbReference type="Proteomes" id="UP000828390">
    <property type="component" value="Unassembled WGS sequence"/>
</dbReference>
<dbReference type="Gene3D" id="1.20.920.10">
    <property type="entry name" value="Bromodomain-like"/>
    <property type="match status" value="1"/>
</dbReference>
<keyword evidence="4" id="KW-0805">Transcription regulation</keyword>
<dbReference type="AlphaFoldDB" id="A0A9D4JLX6"/>
<accession>A0A9D4JLX6</accession>
<dbReference type="InterPro" id="IPR001487">
    <property type="entry name" value="Bromodomain"/>
</dbReference>
<dbReference type="Pfam" id="PF00439">
    <property type="entry name" value="Bromodomain"/>
    <property type="match status" value="1"/>
</dbReference>
<reference evidence="9" key="1">
    <citation type="journal article" date="2019" name="bioRxiv">
        <title>The Genome of the Zebra Mussel, Dreissena polymorpha: A Resource for Invasive Species Research.</title>
        <authorList>
            <person name="McCartney M.A."/>
            <person name="Auch B."/>
            <person name="Kono T."/>
            <person name="Mallez S."/>
            <person name="Zhang Y."/>
            <person name="Obille A."/>
            <person name="Becker A."/>
            <person name="Abrahante J.E."/>
            <person name="Garbe J."/>
            <person name="Badalamenti J.P."/>
            <person name="Herman A."/>
            <person name="Mangelson H."/>
            <person name="Liachko I."/>
            <person name="Sullivan S."/>
            <person name="Sone E.D."/>
            <person name="Koren S."/>
            <person name="Silverstein K.A.T."/>
            <person name="Beckman K.B."/>
            <person name="Gohl D.M."/>
        </authorList>
    </citation>
    <scope>NUCLEOTIDE SEQUENCE</scope>
    <source>
        <strain evidence="9">Duluth1</strain>
        <tissue evidence="9">Whole animal</tissue>
    </source>
</reference>
<keyword evidence="6" id="KW-0804">Transcription</keyword>
<name>A0A9D4JLX6_DREPO</name>
<dbReference type="InterPro" id="IPR036427">
    <property type="entry name" value="Bromodomain-like_sf"/>
</dbReference>
<evidence type="ECO:0000313" key="10">
    <source>
        <dbReference type="Proteomes" id="UP000828390"/>
    </source>
</evidence>
<dbReference type="PANTHER" id="PTHR16062:SF19">
    <property type="entry name" value="PROTEIN POLYBROMO-1"/>
    <property type="match status" value="1"/>
</dbReference>